<dbReference type="Gene3D" id="3.30.70.100">
    <property type="match status" value="1"/>
</dbReference>
<reference evidence="2" key="2">
    <citation type="submission" date="2020-09" db="EMBL/GenBank/DDBJ databases">
        <authorList>
            <person name="Sun Q."/>
            <person name="Ohkuma M."/>
        </authorList>
    </citation>
    <scope>NUCLEOTIDE SEQUENCE</scope>
    <source>
        <strain evidence="2">JCM 3313</strain>
    </source>
</reference>
<accession>A0A918APA3</accession>
<evidence type="ECO:0000313" key="3">
    <source>
        <dbReference type="Proteomes" id="UP000639606"/>
    </source>
</evidence>
<name>A0A918APA3_9PSEU</name>
<dbReference type="EMBL" id="BMRG01000009">
    <property type="protein sequence ID" value="GGP66447.1"/>
    <property type="molecule type" value="Genomic_DNA"/>
</dbReference>
<dbReference type="AlphaFoldDB" id="A0A918APA3"/>
<gene>
    <name evidence="2" type="ORF">GCM10010185_43960</name>
</gene>
<reference evidence="2" key="1">
    <citation type="journal article" date="2014" name="Int. J. Syst. Evol. Microbiol.">
        <title>Complete genome sequence of Corynebacterium casei LMG S-19264T (=DSM 44701T), isolated from a smear-ripened cheese.</title>
        <authorList>
            <consortium name="US DOE Joint Genome Institute (JGI-PGF)"/>
            <person name="Walter F."/>
            <person name="Albersmeier A."/>
            <person name="Kalinowski J."/>
            <person name="Ruckert C."/>
        </authorList>
    </citation>
    <scope>NUCLEOTIDE SEQUENCE</scope>
    <source>
        <strain evidence="2">JCM 3313</strain>
    </source>
</reference>
<dbReference type="InterPro" id="IPR011008">
    <property type="entry name" value="Dimeric_a/b-barrel"/>
</dbReference>
<dbReference type="Proteomes" id="UP000639606">
    <property type="component" value="Unassembled WGS sequence"/>
</dbReference>
<dbReference type="RefSeq" id="WP_189225183.1">
    <property type="nucleotide sequence ID" value="NZ_BMRG01000009.1"/>
</dbReference>
<sequence length="105" mass="11566">MYRVMLRMRVRPGGTGLFEEVIAEVAAAVAARPGNLGQRVFRADAGGADGPATYYVFSDWVDEEAFREHERSAEHRERIARLGAVREESAMTTMTPVAQWGAPAL</sequence>
<dbReference type="SUPFAM" id="SSF54909">
    <property type="entry name" value="Dimeric alpha+beta barrel"/>
    <property type="match status" value="1"/>
</dbReference>
<dbReference type="PROSITE" id="PS51725">
    <property type="entry name" value="ABM"/>
    <property type="match status" value="1"/>
</dbReference>
<evidence type="ECO:0000259" key="1">
    <source>
        <dbReference type="PROSITE" id="PS51725"/>
    </source>
</evidence>
<dbReference type="InterPro" id="IPR007138">
    <property type="entry name" value="ABM_dom"/>
</dbReference>
<comment type="caution">
    <text evidence="2">The sequence shown here is derived from an EMBL/GenBank/DDBJ whole genome shotgun (WGS) entry which is preliminary data.</text>
</comment>
<evidence type="ECO:0000313" key="2">
    <source>
        <dbReference type="EMBL" id="GGP66447.1"/>
    </source>
</evidence>
<dbReference type="Pfam" id="PF03992">
    <property type="entry name" value="ABM"/>
    <property type="match status" value="1"/>
</dbReference>
<keyword evidence="3" id="KW-1185">Reference proteome</keyword>
<protein>
    <recommendedName>
        <fullName evidence="1">ABM domain-containing protein</fullName>
    </recommendedName>
</protein>
<proteinExistence type="predicted"/>
<feature type="domain" description="ABM" evidence="1">
    <location>
        <begin position="2"/>
        <end position="94"/>
    </location>
</feature>
<organism evidence="2 3">
    <name type="scientific">Saccharothrix coeruleofusca</name>
    <dbReference type="NCBI Taxonomy" id="33919"/>
    <lineage>
        <taxon>Bacteria</taxon>
        <taxon>Bacillati</taxon>
        <taxon>Actinomycetota</taxon>
        <taxon>Actinomycetes</taxon>
        <taxon>Pseudonocardiales</taxon>
        <taxon>Pseudonocardiaceae</taxon>
        <taxon>Saccharothrix</taxon>
    </lineage>
</organism>